<dbReference type="AlphaFoldDB" id="A0A218NPC8"/>
<protein>
    <submittedName>
        <fullName evidence="1">Uncharacterized protein</fullName>
    </submittedName>
</protein>
<dbReference type="KEGG" id="marh:Mia14_1018"/>
<proteinExistence type="predicted"/>
<sequence>MKYKNVPNDKNLYIQVFPVDIYQNDVHSINNHEIHRRINEGNNLSGYIKDYREEAVSKALQDNHRDAYYEFATYGGYKPDFITDMFVGRRQVILEPHVYFGNDYVRKLKKFCNEYTNFSLIFIMPDKTYKSLDENLINEIKQFSTIWVIDKFLNNKEQMKHSENAISRKIRKLIDKNKSYEMYERF</sequence>
<keyword evidence="2" id="KW-1185">Reference proteome</keyword>
<dbReference type="EMBL" id="CP019964">
    <property type="protein sequence ID" value="ASI14284.1"/>
    <property type="molecule type" value="Genomic_DNA"/>
</dbReference>
<reference evidence="1 2" key="1">
    <citation type="journal article" date="2017" name="Nat. Commun.">
        <title>'ARMAN' archaea depend on association with euryarchaeal host in culture and in situ.</title>
        <authorList>
            <person name="Golyshina O."/>
            <person name="Toshchakov S."/>
            <person name="Makarova K."/>
            <person name="Gavrilov S."/>
            <person name="Korzhenkov A."/>
            <person name="La Cono V."/>
            <person name="Arcadi E."/>
            <person name="Nechitaylo T."/>
            <person name="Ferrer M."/>
            <person name="Kublanov I."/>
            <person name="Wolf Y."/>
            <person name="Yakimov M."/>
            <person name="Golyshin P."/>
            <person name="Slesarev A."/>
            <person name="Kozyavkin S."/>
        </authorList>
    </citation>
    <scope>NUCLEOTIDE SEQUENCE [LARGE SCALE GENOMIC DNA]</scope>
    <source>
        <strain evidence="1 2">Mia14</strain>
    </source>
</reference>
<evidence type="ECO:0000313" key="1">
    <source>
        <dbReference type="EMBL" id="ASI14284.1"/>
    </source>
</evidence>
<dbReference type="RefSeq" id="WP_088820577.1">
    <property type="nucleotide sequence ID" value="NZ_CP019964.1"/>
</dbReference>
<gene>
    <name evidence="1" type="ORF">Mia14_1018</name>
</gene>
<evidence type="ECO:0000313" key="2">
    <source>
        <dbReference type="Proteomes" id="UP000197679"/>
    </source>
</evidence>
<organism evidence="1 2">
    <name type="scientific">Candidatus Mancarchaeum acidiphilum</name>
    <dbReference type="NCBI Taxonomy" id="1920749"/>
    <lineage>
        <taxon>Archaea</taxon>
        <taxon>Candidatus Micrarchaeota</taxon>
        <taxon>Candidatus Mancarchaeum</taxon>
    </lineage>
</organism>
<dbReference type="Proteomes" id="UP000197679">
    <property type="component" value="Chromosome"/>
</dbReference>
<dbReference type="GeneID" id="33314553"/>
<accession>A0A218NPC8</accession>
<name>A0A218NPC8_9ARCH</name>